<evidence type="ECO:0000313" key="2">
    <source>
        <dbReference type="EMBL" id="KEZ41214.1"/>
    </source>
</evidence>
<evidence type="ECO:0000313" key="3">
    <source>
        <dbReference type="Proteomes" id="UP000028545"/>
    </source>
</evidence>
<keyword evidence="3" id="KW-1185">Reference proteome</keyword>
<dbReference type="AlphaFoldDB" id="A0A084G1K2"/>
<dbReference type="Proteomes" id="UP000028545">
    <property type="component" value="Unassembled WGS sequence"/>
</dbReference>
<dbReference type="KEGG" id="sapo:SAPIO_CDS7301"/>
<sequence>MAHAPEALASPVDTPHQPKIGPRTKTPSTASSSRQSSTRKRDRVLAGRIQKQRRSISSPLINESLEDYDYDEGSSRLDEVERELEADRYEEMMQEKALFPGSGEWAPDEEELFRILFMRQYSPLLPPHWSFDFRGIPVPDILFSTSEVDEPVVYSWSGQDFRATKAVIRLIDLTTVVRALVQTGQKAKIPASIQKEVDQYLKWAAKDGGYDNIDILPNIFVEVVDVNLGGTGISNYMQSQLRDLARSHRRFWIKRKKEAGGGDEEDETMADAQEPNFTTQPPVLYGLFIVNTTLLVLTIDPTKGEDAQVSYQVEVNFNKKNQGVWNAMTVAIVGCQARNDTIWRKQYYAGRLKG</sequence>
<feature type="region of interest" description="Disordered" evidence="1">
    <location>
        <begin position="1"/>
        <end position="56"/>
    </location>
</feature>
<proteinExistence type="predicted"/>
<feature type="compositionally biased region" description="Low complexity" evidence="1">
    <location>
        <begin position="26"/>
        <end position="36"/>
    </location>
</feature>
<dbReference type="HOGENOM" id="CLU_052875_1_0_1"/>
<dbReference type="EMBL" id="JOWA01000110">
    <property type="protein sequence ID" value="KEZ41214.1"/>
    <property type="molecule type" value="Genomic_DNA"/>
</dbReference>
<accession>A0A084G1K2</accession>
<dbReference type="RefSeq" id="XP_016641013.1">
    <property type="nucleotide sequence ID" value="XM_016789186.1"/>
</dbReference>
<organism evidence="2 3">
    <name type="scientific">Pseudallescheria apiosperma</name>
    <name type="common">Scedosporium apiospermum</name>
    <dbReference type="NCBI Taxonomy" id="563466"/>
    <lineage>
        <taxon>Eukaryota</taxon>
        <taxon>Fungi</taxon>
        <taxon>Dikarya</taxon>
        <taxon>Ascomycota</taxon>
        <taxon>Pezizomycotina</taxon>
        <taxon>Sordariomycetes</taxon>
        <taxon>Hypocreomycetidae</taxon>
        <taxon>Microascales</taxon>
        <taxon>Microascaceae</taxon>
        <taxon>Scedosporium</taxon>
    </lineage>
</organism>
<protein>
    <submittedName>
        <fullName evidence="2">Uncharacterized protein</fullName>
    </submittedName>
</protein>
<gene>
    <name evidence="2" type="ORF">SAPIO_CDS7301</name>
</gene>
<evidence type="ECO:0000256" key="1">
    <source>
        <dbReference type="SAM" id="MobiDB-lite"/>
    </source>
</evidence>
<reference evidence="2 3" key="1">
    <citation type="journal article" date="2014" name="Genome Announc.">
        <title>Draft genome sequence of the pathogenic fungus Scedosporium apiospermum.</title>
        <authorList>
            <person name="Vandeputte P."/>
            <person name="Ghamrawi S."/>
            <person name="Rechenmann M."/>
            <person name="Iltis A."/>
            <person name="Giraud S."/>
            <person name="Fleury M."/>
            <person name="Thornton C."/>
            <person name="Delhaes L."/>
            <person name="Meyer W."/>
            <person name="Papon N."/>
            <person name="Bouchara J.P."/>
        </authorList>
    </citation>
    <scope>NUCLEOTIDE SEQUENCE [LARGE SCALE GENOMIC DNA]</scope>
    <source>
        <strain evidence="2 3">IHEM 14462</strain>
    </source>
</reference>
<dbReference type="VEuPathDB" id="FungiDB:SAPIO_CDS7301"/>
<dbReference type="OrthoDB" id="5286775at2759"/>
<comment type="caution">
    <text evidence="2">The sequence shown here is derived from an EMBL/GenBank/DDBJ whole genome shotgun (WGS) entry which is preliminary data.</text>
</comment>
<name>A0A084G1K2_PSEDA</name>
<dbReference type="OMA" id="CLARDDM"/>
<dbReference type="GeneID" id="27726373"/>